<dbReference type="PROSITE" id="PS50075">
    <property type="entry name" value="CARRIER"/>
    <property type="match status" value="1"/>
</dbReference>
<dbReference type="Gene3D" id="3.30.300.30">
    <property type="match status" value="1"/>
</dbReference>
<dbReference type="InterPro" id="IPR025110">
    <property type="entry name" value="AMP-bd_C"/>
</dbReference>
<name>A0A7W9KQS5_9PSEU</name>
<keyword evidence="2" id="KW-0597">Phosphoprotein</keyword>
<evidence type="ECO:0000313" key="5">
    <source>
        <dbReference type="Proteomes" id="UP000585638"/>
    </source>
</evidence>
<dbReference type="GO" id="GO:0005737">
    <property type="term" value="C:cytoplasm"/>
    <property type="evidence" value="ECO:0007669"/>
    <property type="project" value="TreeGrafter"/>
</dbReference>
<evidence type="ECO:0000259" key="3">
    <source>
        <dbReference type="PROSITE" id="PS50075"/>
    </source>
</evidence>
<dbReference type="EMBL" id="JACHIR010000002">
    <property type="protein sequence ID" value="MBB5897017.1"/>
    <property type="molecule type" value="Genomic_DNA"/>
</dbReference>
<dbReference type="Pfam" id="PF00550">
    <property type="entry name" value="PP-binding"/>
    <property type="match status" value="1"/>
</dbReference>
<accession>A0A7W9KQS5</accession>
<dbReference type="InterPro" id="IPR045851">
    <property type="entry name" value="AMP-bd_C_sf"/>
</dbReference>
<gene>
    <name evidence="4" type="ORF">BJ998_008276</name>
</gene>
<dbReference type="InterPro" id="IPR042099">
    <property type="entry name" value="ANL_N_sf"/>
</dbReference>
<dbReference type="GO" id="GO:0031177">
    <property type="term" value="F:phosphopantetheine binding"/>
    <property type="evidence" value="ECO:0007669"/>
    <property type="project" value="InterPro"/>
</dbReference>
<proteinExistence type="predicted"/>
<dbReference type="Gene3D" id="1.10.1200.10">
    <property type="entry name" value="ACP-like"/>
    <property type="match status" value="1"/>
</dbReference>
<dbReference type="RefSeq" id="WP_184869487.1">
    <property type="nucleotide sequence ID" value="NZ_JACHIR010000002.1"/>
</dbReference>
<evidence type="ECO:0000256" key="2">
    <source>
        <dbReference type="ARBA" id="ARBA00022553"/>
    </source>
</evidence>
<dbReference type="InterPro" id="IPR010071">
    <property type="entry name" value="AA_adenyl_dom"/>
</dbReference>
<dbReference type="InterPro" id="IPR020806">
    <property type="entry name" value="PKS_PP-bd"/>
</dbReference>
<reference evidence="4 5" key="1">
    <citation type="submission" date="2020-08" db="EMBL/GenBank/DDBJ databases">
        <title>Sequencing the genomes of 1000 actinobacteria strains.</title>
        <authorList>
            <person name="Klenk H.-P."/>
        </authorList>
    </citation>
    <scope>NUCLEOTIDE SEQUENCE [LARGE SCALE GENOMIC DNA]</scope>
    <source>
        <strain evidence="4 5">DSM 43851</strain>
    </source>
</reference>
<keyword evidence="1" id="KW-0596">Phosphopantetheine</keyword>
<dbReference type="Gene3D" id="3.40.50.12780">
    <property type="entry name" value="N-terminal domain of ligase-like"/>
    <property type="match status" value="1"/>
</dbReference>
<dbReference type="SMART" id="SM00823">
    <property type="entry name" value="PKS_PP"/>
    <property type="match status" value="1"/>
</dbReference>
<dbReference type="GO" id="GO:0044550">
    <property type="term" value="P:secondary metabolite biosynthetic process"/>
    <property type="evidence" value="ECO:0007669"/>
    <property type="project" value="TreeGrafter"/>
</dbReference>
<evidence type="ECO:0000256" key="1">
    <source>
        <dbReference type="ARBA" id="ARBA00022450"/>
    </source>
</evidence>
<organism evidence="4 5">
    <name type="scientific">Kutzneria kofuensis</name>
    <dbReference type="NCBI Taxonomy" id="103725"/>
    <lineage>
        <taxon>Bacteria</taxon>
        <taxon>Bacillati</taxon>
        <taxon>Actinomycetota</taxon>
        <taxon>Actinomycetes</taxon>
        <taxon>Pseudonocardiales</taxon>
        <taxon>Pseudonocardiaceae</taxon>
        <taxon>Kutzneria</taxon>
    </lineage>
</organism>
<dbReference type="SUPFAM" id="SSF47336">
    <property type="entry name" value="ACP-like"/>
    <property type="match status" value="1"/>
</dbReference>
<dbReference type="InterPro" id="IPR020845">
    <property type="entry name" value="AMP-binding_CS"/>
</dbReference>
<dbReference type="PANTHER" id="PTHR45527">
    <property type="entry name" value="NONRIBOSOMAL PEPTIDE SYNTHETASE"/>
    <property type="match status" value="1"/>
</dbReference>
<evidence type="ECO:0000313" key="4">
    <source>
        <dbReference type="EMBL" id="MBB5897017.1"/>
    </source>
</evidence>
<feature type="domain" description="Carrier" evidence="3">
    <location>
        <begin position="610"/>
        <end position="683"/>
    </location>
</feature>
<dbReference type="InterPro" id="IPR009081">
    <property type="entry name" value="PP-bd_ACP"/>
</dbReference>
<dbReference type="PROSITE" id="PS00455">
    <property type="entry name" value="AMP_BINDING"/>
    <property type="match status" value="1"/>
</dbReference>
<dbReference type="Pfam" id="PF00501">
    <property type="entry name" value="AMP-binding"/>
    <property type="match status" value="1"/>
</dbReference>
<dbReference type="Pfam" id="PF13193">
    <property type="entry name" value="AMP-binding_C"/>
    <property type="match status" value="1"/>
</dbReference>
<dbReference type="PANTHER" id="PTHR45527:SF1">
    <property type="entry name" value="FATTY ACID SYNTHASE"/>
    <property type="match status" value="1"/>
</dbReference>
<sequence length="683" mass="73772">MDSAHGLAEAAGKLGVTEEILLLAAHAKVLSVLTGEGAVQLGHGGRVVVRDGTWRDLVEATAASRVEPHTPVFDDERVAGYHAKALSLLIADPDADHDAETLLGDEELHLQVHGMAGRQRELPNRRMHELFEERVERHPDAIAAECRGERWTYRELNARANRIAHFLLGKEIQAEDVVAVISERNLDWMAAVLGVFKAGAVYLPIEPNFPAERIEAMLTRSNAAVRLTEPVLKAITGGPTTNPNVAVEQDQLAYIYFTSGSTGQPKGAMCEHGGMINHLYAKIDDLGIDEGAAVAQTAPQCFDISLWQLVSALLVGGRTVIVPQQDILDINRFLDTVEKAEVEVLQLVPSYLEVVLSELEVRPRELPALRCVSVTGEAIKKELVQRWFAHRPNGTLVNAYGLTETSDDTNHEVMTEVPATESVPLGKPVANVTVYVLDERLRPAPLGSVGEIAFSGICVGRGYINDPERTAAAFMDDPLRPGQRMYRSGDFGRWLPDGRLEFLGRRDAQVKIRGFRIEIGEVENRLLGAPGVKDAAVVVADGPQLVAFFSAAGDLTGEQLLAHAAESLAEYMVPSAAHRLDKLPLTDNGKIDKKALKAAADDLSRQGYVAPATDAERRLAAVWAEVLGVPVDKIGADADFFELGGTSLSAVRLAIKLKPAVSLTDITAAPTLSKLAALVEQAG</sequence>
<dbReference type="CDD" id="cd05930">
    <property type="entry name" value="A_NRPS"/>
    <property type="match status" value="1"/>
</dbReference>
<dbReference type="SUPFAM" id="SSF56801">
    <property type="entry name" value="Acetyl-CoA synthetase-like"/>
    <property type="match status" value="1"/>
</dbReference>
<dbReference type="NCBIfam" id="TIGR01733">
    <property type="entry name" value="AA-adenyl-dom"/>
    <property type="match status" value="1"/>
</dbReference>
<keyword evidence="5" id="KW-1185">Reference proteome</keyword>
<dbReference type="InterPro" id="IPR036736">
    <property type="entry name" value="ACP-like_sf"/>
</dbReference>
<dbReference type="GO" id="GO:0043041">
    <property type="term" value="P:amino acid activation for nonribosomal peptide biosynthetic process"/>
    <property type="evidence" value="ECO:0007669"/>
    <property type="project" value="TreeGrafter"/>
</dbReference>
<comment type="caution">
    <text evidence="4">The sequence shown here is derived from an EMBL/GenBank/DDBJ whole genome shotgun (WGS) entry which is preliminary data.</text>
</comment>
<protein>
    <submittedName>
        <fullName evidence="4">Amino acid adenylation domain-containing protein</fullName>
    </submittedName>
</protein>
<dbReference type="InterPro" id="IPR000873">
    <property type="entry name" value="AMP-dep_synth/lig_dom"/>
</dbReference>
<dbReference type="Proteomes" id="UP000585638">
    <property type="component" value="Unassembled WGS sequence"/>
</dbReference>
<dbReference type="AlphaFoldDB" id="A0A7W9KQS5"/>